<dbReference type="GO" id="GO:0035556">
    <property type="term" value="P:intracellular signal transduction"/>
    <property type="evidence" value="ECO:0007669"/>
    <property type="project" value="InterPro"/>
</dbReference>
<dbReference type="EMBL" id="VITW01000012">
    <property type="protein sequence ID" value="TWB68211.1"/>
    <property type="molecule type" value="Genomic_DNA"/>
</dbReference>
<evidence type="ECO:0000313" key="2">
    <source>
        <dbReference type="EMBL" id="TWB68211.1"/>
    </source>
</evidence>
<organism evidence="2 3">
    <name type="scientific">Bradyrhizobium sacchari</name>
    <dbReference type="NCBI Taxonomy" id="1399419"/>
    <lineage>
        <taxon>Bacteria</taxon>
        <taxon>Pseudomonadati</taxon>
        <taxon>Pseudomonadota</taxon>
        <taxon>Alphaproteobacteria</taxon>
        <taxon>Hyphomicrobiales</taxon>
        <taxon>Nitrobacteraceae</taxon>
        <taxon>Bradyrhizobium</taxon>
    </lineage>
</organism>
<reference evidence="2 3" key="1">
    <citation type="submission" date="2019-06" db="EMBL/GenBank/DDBJ databases">
        <title>Genomic Encyclopedia of Type Strains, Phase IV (KMG-V): Genome sequencing to study the core and pangenomes of soil and plant-associated prokaryotes.</title>
        <authorList>
            <person name="Whitman W."/>
        </authorList>
    </citation>
    <scope>NUCLEOTIDE SEQUENCE [LARGE SCALE GENOMIC DNA]</scope>
    <source>
        <strain evidence="2 3">BR 10556</strain>
    </source>
</reference>
<dbReference type="InterPro" id="IPR050697">
    <property type="entry name" value="Adenylyl/Guanylyl_Cyclase_3/4"/>
</dbReference>
<dbReference type="STRING" id="1399419.A5906_15640"/>
<dbReference type="GO" id="GO:0009190">
    <property type="term" value="P:cyclic nucleotide biosynthetic process"/>
    <property type="evidence" value="ECO:0007669"/>
    <property type="project" value="InterPro"/>
</dbReference>
<name>A0A560HTW1_9BRAD</name>
<dbReference type="CDD" id="cd07302">
    <property type="entry name" value="CHD"/>
    <property type="match status" value="1"/>
</dbReference>
<comment type="caution">
    <text evidence="2">The sequence shown here is derived from an EMBL/GenBank/DDBJ whole genome shotgun (WGS) entry which is preliminary data.</text>
</comment>
<protein>
    <submittedName>
        <fullName evidence="2">Class 3 adenylate cyclase</fullName>
    </submittedName>
</protein>
<dbReference type="PANTHER" id="PTHR43081">
    <property type="entry name" value="ADENYLATE CYCLASE, TERMINAL-DIFFERENTIATION SPECIFIC-RELATED"/>
    <property type="match status" value="1"/>
</dbReference>
<dbReference type="Gene3D" id="3.30.70.1230">
    <property type="entry name" value="Nucleotide cyclase"/>
    <property type="match status" value="1"/>
</dbReference>
<dbReference type="PROSITE" id="PS50125">
    <property type="entry name" value="GUANYLATE_CYCLASE_2"/>
    <property type="match status" value="1"/>
</dbReference>
<dbReference type="GO" id="GO:0004016">
    <property type="term" value="F:adenylate cyclase activity"/>
    <property type="evidence" value="ECO:0007669"/>
    <property type="project" value="UniProtKB-ARBA"/>
</dbReference>
<dbReference type="InterPro" id="IPR029787">
    <property type="entry name" value="Nucleotide_cyclase"/>
</dbReference>
<evidence type="ECO:0000259" key="1">
    <source>
        <dbReference type="PROSITE" id="PS50125"/>
    </source>
</evidence>
<sequence length="290" mass="31759">MPTQECPTTFLAEVRPNVSAIGRAYMPKFLRIGVHQSNVSGYTSKAWCVRRAGSTIFLKWGAVEVQGTGAQRKVYWTRVPQEKTIRCRTAQRAKDYAKAAIARRRNHRYEPLTGSIANRRPSVARSAELKQALATILIVDIVGSTAKAAKLGDARWTKVMGHYYAAVRKELKSSRGKEVVTTGDGVLATFKAPAAGIICATAIQKAMLTLGLEIRVGLHAGEYTISGGEMVGLAFHICTRIAAKARAGEVLVSSAVKELMKTQAAIGLTDHGMHRLKGVPERWRLYRVER</sequence>
<accession>A0A560HTW1</accession>
<evidence type="ECO:0000313" key="3">
    <source>
        <dbReference type="Proteomes" id="UP000315914"/>
    </source>
</evidence>
<proteinExistence type="predicted"/>
<dbReference type="PANTHER" id="PTHR43081:SF1">
    <property type="entry name" value="ADENYLATE CYCLASE, TERMINAL-DIFFERENTIATION SPECIFIC"/>
    <property type="match status" value="1"/>
</dbReference>
<dbReference type="SUPFAM" id="SSF55073">
    <property type="entry name" value="Nucleotide cyclase"/>
    <property type="match status" value="1"/>
</dbReference>
<dbReference type="InterPro" id="IPR001054">
    <property type="entry name" value="A/G_cyclase"/>
</dbReference>
<feature type="domain" description="Guanylate cyclase" evidence="1">
    <location>
        <begin position="135"/>
        <end position="242"/>
    </location>
</feature>
<gene>
    <name evidence="2" type="ORF">FBZ95_112116</name>
</gene>
<dbReference type="AlphaFoldDB" id="A0A560HTW1"/>
<keyword evidence="3" id="KW-1185">Reference proteome</keyword>
<dbReference type="Proteomes" id="UP000315914">
    <property type="component" value="Unassembled WGS sequence"/>
</dbReference>